<keyword evidence="3" id="KW-0677">Repeat</keyword>
<name>A0AAW1XQ87_RUBAR</name>
<keyword evidence="2" id="KW-0479">Metal-binding</keyword>
<evidence type="ECO:0000256" key="7">
    <source>
        <dbReference type="ARBA" id="ARBA00023163"/>
    </source>
</evidence>
<sequence>MKIQCNVCEAAEANVLCCADEAALCWACDEKVHAANKLASKHQRVPLSASHMPKCDICQEAVGYFFCLEDRALLCRKCDVAIHTANSLVSGHRRFLLTGIKVGPEPNPPGSGGGVAGPSSSVKSHSGCVSKFDVNNQLVEECKVAPSSVAGMPFAGGSAAGSAPQWSMDEFLGFTDFDQSFGYMDNGSSKADCGKLGESDSSFLRSSEEEQEDYECIGQVPETSWMVPQVPSPPTASGLYWPKSYQSPSDCAVFVPDVCYSEMQNSLHCQQNGTVSKRRRPF</sequence>
<dbReference type="AlphaFoldDB" id="A0AAW1XQ87"/>
<dbReference type="Gene3D" id="3.30.160.60">
    <property type="entry name" value="Classic Zinc Finger"/>
    <property type="match status" value="1"/>
</dbReference>
<dbReference type="SMART" id="SM00336">
    <property type="entry name" value="BBOX"/>
    <property type="match status" value="2"/>
</dbReference>
<evidence type="ECO:0000313" key="12">
    <source>
        <dbReference type="EMBL" id="KAK9937772.1"/>
    </source>
</evidence>
<gene>
    <name evidence="12" type="ORF">M0R45_014542</name>
</gene>
<dbReference type="InterPro" id="IPR049808">
    <property type="entry name" value="CONSTANS-like_Bbox1"/>
</dbReference>
<dbReference type="GO" id="GO:0008270">
    <property type="term" value="F:zinc ion binding"/>
    <property type="evidence" value="ECO:0007669"/>
    <property type="project" value="UniProtKB-KW"/>
</dbReference>
<keyword evidence="6" id="KW-0805">Transcription regulation</keyword>
<feature type="region of interest" description="Disordered" evidence="10">
    <location>
        <begin position="102"/>
        <end position="122"/>
    </location>
</feature>
<evidence type="ECO:0000256" key="1">
    <source>
        <dbReference type="ARBA" id="ARBA00004123"/>
    </source>
</evidence>
<feature type="domain" description="B box-type" evidence="11">
    <location>
        <begin position="50"/>
        <end position="97"/>
    </location>
</feature>
<dbReference type="PANTHER" id="PTHR31832">
    <property type="entry name" value="B-BOX ZINC FINGER PROTEIN 22"/>
    <property type="match status" value="1"/>
</dbReference>
<keyword evidence="8" id="KW-0539">Nucleus</keyword>
<evidence type="ECO:0000313" key="13">
    <source>
        <dbReference type="Proteomes" id="UP001457282"/>
    </source>
</evidence>
<evidence type="ECO:0000256" key="8">
    <source>
        <dbReference type="ARBA" id="ARBA00023242"/>
    </source>
</evidence>
<proteinExistence type="predicted"/>
<dbReference type="Proteomes" id="UP001457282">
    <property type="component" value="Unassembled WGS sequence"/>
</dbReference>
<protein>
    <recommendedName>
        <fullName evidence="11">B box-type domain-containing protein</fullName>
    </recommendedName>
</protein>
<keyword evidence="7" id="KW-0804">Transcription</keyword>
<keyword evidence="13" id="KW-1185">Reference proteome</keyword>
<dbReference type="PROSITE" id="PS50119">
    <property type="entry name" value="ZF_BBOX"/>
    <property type="match status" value="2"/>
</dbReference>
<dbReference type="Pfam" id="PF00643">
    <property type="entry name" value="zf-B_box"/>
    <property type="match status" value="2"/>
</dbReference>
<dbReference type="GO" id="GO:0006355">
    <property type="term" value="P:regulation of DNA-templated transcription"/>
    <property type="evidence" value="ECO:0007669"/>
    <property type="project" value="TreeGrafter"/>
</dbReference>
<dbReference type="FunFam" id="3.30.160.60:FF:000589">
    <property type="entry name" value="B-box zinc finger protein 22"/>
    <property type="match status" value="1"/>
</dbReference>
<dbReference type="CDD" id="cd19821">
    <property type="entry name" value="Bbox1_BBX-like"/>
    <property type="match status" value="2"/>
</dbReference>
<comment type="subcellular location">
    <subcellularLocation>
        <location evidence="1">Nucleus</location>
    </subcellularLocation>
</comment>
<evidence type="ECO:0000256" key="10">
    <source>
        <dbReference type="SAM" id="MobiDB-lite"/>
    </source>
</evidence>
<dbReference type="GO" id="GO:0009640">
    <property type="term" value="P:photomorphogenesis"/>
    <property type="evidence" value="ECO:0007669"/>
    <property type="project" value="TreeGrafter"/>
</dbReference>
<evidence type="ECO:0000256" key="3">
    <source>
        <dbReference type="ARBA" id="ARBA00022737"/>
    </source>
</evidence>
<evidence type="ECO:0000256" key="5">
    <source>
        <dbReference type="ARBA" id="ARBA00022833"/>
    </source>
</evidence>
<keyword evidence="4 9" id="KW-0863">Zinc-finger</keyword>
<feature type="domain" description="B box-type" evidence="11">
    <location>
        <begin position="1"/>
        <end position="47"/>
    </location>
</feature>
<evidence type="ECO:0000256" key="9">
    <source>
        <dbReference type="PROSITE-ProRule" id="PRU00024"/>
    </source>
</evidence>
<accession>A0AAW1XQ87</accession>
<evidence type="ECO:0000256" key="4">
    <source>
        <dbReference type="ARBA" id="ARBA00022771"/>
    </source>
</evidence>
<dbReference type="PANTHER" id="PTHR31832:SF68">
    <property type="entry name" value="B-BOX ZINC FINGER PROTEIN 22"/>
    <property type="match status" value="1"/>
</dbReference>
<dbReference type="GO" id="GO:0005634">
    <property type="term" value="C:nucleus"/>
    <property type="evidence" value="ECO:0007669"/>
    <property type="project" value="UniProtKB-SubCell"/>
</dbReference>
<evidence type="ECO:0000259" key="11">
    <source>
        <dbReference type="PROSITE" id="PS50119"/>
    </source>
</evidence>
<reference evidence="12 13" key="1">
    <citation type="journal article" date="2023" name="G3 (Bethesda)">
        <title>A chromosome-length genome assembly and annotation of blackberry (Rubus argutus, cv. 'Hillquist').</title>
        <authorList>
            <person name="Bruna T."/>
            <person name="Aryal R."/>
            <person name="Dudchenko O."/>
            <person name="Sargent D.J."/>
            <person name="Mead D."/>
            <person name="Buti M."/>
            <person name="Cavallini A."/>
            <person name="Hytonen T."/>
            <person name="Andres J."/>
            <person name="Pham M."/>
            <person name="Weisz D."/>
            <person name="Mascagni F."/>
            <person name="Usai G."/>
            <person name="Natali L."/>
            <person name="Bassil N."/>
            <person name="Fernandez G.E."/>
            <person name="Lomsadze A."/>
            <person name="Armour M."/>
            <person name="Olukolu B."/>
            <person name="Poorten T."/>
            <person name="Britton C."/>
            <person name="Davik J."/>
            <person name="Ashrafi H."/>
            <person name="Aiden E.L."/>
            <person name="Borodovsky M."/>
            <person name="Worthington M."/>
        </authorList>
    </citation>
    <scope>NUCLEOTIDE SEQUENCE [LARGE SCALE GENOMIC DNA]</scope>
    <source>
        <strain evidence="12">PI 553951</strain>
    </source>
</reference>
<evidence type="ECO:0000256" key="2">
    <source>
        <dbReference type="ARBA" id="ARBA00022723"/>
    </source>
</evidence>
<dbReference type="InterPro" id="IPR051979">
    <property type="entry name" value="B-box_zinc_finger"/>
</dbReference>
<organism evidence="12 13">
    <name type="scientific">Rubus argutus</name>
    <name type="common">Southern blackberry</name>
    <dbReference type="NCBI Taxonomy" id="59490"/>
    <lineage>
        <taxon>Eukaryota</taxon>
        <taxon>Viridiplantae</taxon>
        <taxon>Streptophyta</taxon>
        <taxon>Embryophyta</taxon>
        <taxon>Tracheophyta</taxon>
        <taxon>Spermatophyta</taxon>
        <taxon>Magnoliopsida</taxon>
        <taxon>eudicotyledons</taxon>
        <taxon>Gunneridae</taxon>
        <taxon>Pentapetalae</taxon>
        <taxon>rosids</taxon>
        <taxon>fabids</taxon>
        <taxon>Rosales</taxon>
        <taxon>Rosaceae</taxon>
        <taxon>Rosoideae</taxon>
        <taxon>Rosoideae incertae sedis</taxon>
        <taxon>Rubus</taxon>
    </lineage>
</organism>
<dbReference type="InterPro" id="IPR000315">
    <property type="entry name" value="Znf_B-box"/>
</dbReference>
<keyword evidence="5" id="KW-0862">Zinc</keyword>
<evidence type="ECO:0000256" key="6">
    <source>
        <dbReference type="ARBA" id="ARBA00023015"/>
    </source>
</evidence>
<comment type="caution">
    <text evidence="12">The sequence shown here is derived from an EMBL/GenBank/DDBJ whole genome shotgun (WGS) entry which is preliminary data.</text>
</comment>
<dbReference type="EMBL" id="JBEDUW010000003">
    <property type="protein sequence ID" value="KAK9937772.1"/>
    <property type="molecule type" value="Genomic_DNA"/>
</dbReference>